<dbReference type="SUPFAM" id="SSF57701">
    <property type="entry name" value="Zn2/Cys6 DNA-binding domain"/>
    <property type="match status" value="1"/>
</dbReference>
<dbReference type="PROSITE" id="PS50048">
    <property type="entry name" value="ZN2_CY6_FUNGAL_2"/>
    <property type="match status" value="1"/>
</dbReference>
<dbReference type="PANTHER" id="PTHR31001">
    <property type="entry name" value="UNCHARACTERIZED TRANSCRIPTIONAL REGULATORY PROTEIN"/>
    <property type="match status" value="1"/>
</dbReference>
<dbReference type="GO" id="GO:0005634">
    <property type="term" value="C:nucleus"/>
    <property type="evidence" value="ECO:0007669"/>
    <property type="project" value="UniProtKB-SubCell"/>
</dbReference>
<name>A0A6G1ILB3_9PLEO</name>
<gene>
    <name evidence="5" type="ORF">K458DRAFT_347979</name>
</gene>
<dbReference type="InterPro" id="IPR050613">
    <property type="entry name" value="Sec_Metabolite_Reg"/>
</dbReference>
<protein>
    <recommendedName>
        <fullName evidence="4">Zn(2)-C6 fungal-type domain-containing protein</fullName>
    </recommendedName>
</protein>
<evidence type="ECO:0000259" key="4">
    <source>
        <dbReference type="PROSITE" id="PS50048"/>
    </source>
</evidence>
<reference evidence="5" key="1">
    <citation type="journal article" date="2020" name="Stud. Mycol.">
        <title>101 Dothideomycetes genomes: a test case for predicting lifestyles and emergence of pathogens.</title>
        <authorList>
            <person name="Haridas S."/>
            <person name="Albert R."/>
            <person name="Binder M."/>
            <person name="Bloem J."/>
            <person name="Labutti K."/>
            <person name="Salamov A."/>
            <person name="Andreopoulos B."/>
            <person name="Baker S."/>
            <person name="Barry K."/>
            <person name="Bills G."/>
            <person name="Bluhm B."/>
            <person name="Cannon C."/>
            <person name="Castanera R."/>
            <person name="Culley D."/>
            <person name="Daum C."/>
            <person name="Ezra D."/>
            <person name="Gonzalez J."/>
            <person name="Henrissat B."/>
            <person name="Kuo A."/>
            <person name="Liang C."/>
            <person name="Lipzen A."/>
            <person name="Lutzoni F."/>
            <person name="Magnuson J."/>
            <person name="Mondo S."/>
            <person name="Nolan M."/>
            <person name="Ohm R."/>
            <person name="Pangilinan J."/>
            <person name="Park H.-J."/>
            <person name="Ramirez L."/>
            <person name="Alfaro M."/>
            <person name="Sun H."/>
            <person name="Tritt A."/>
            <person name="Yoshinaga Y."/>
            <person name="Zwiers L.-H."/>
            <person name="Turgeon B."/>
            <person name="Goodwin S."/>
            <person name="Spatafora J."/>
            <person name="Crous P."/>
            <person name="Grigoriev I."/>
        </authorList>
    </citation>
    <scope>NUCLEOTIDE SEQUENCE</scope>
    <source>
        <strain evidence="5">CBS 122367</strain>
    </source>
</reference>
<dbReference type="InterPro" id="IPR001138">
    <property type="entry name" value="Zn2Cys6_DnaBD"/>
</dbReference>
<dbReference type="SMART" id="SM00066">
    <property type="entry name" value="GAL4"/>
    <property type="match status" value="1"/>
</dbReference>
<feature type="domain" description="Zn(2)-C6 fungal-type" evidence="4">
    <location>
        <begin position="18"/>
        <end position="47"/>
    </location>
</feature>
<dbReference type="Proteomes" id="UP000799291">
    <property type="component" value="Unassembled WGS sequence"/>
</dbReference>
<keyword evidence="6" id="KW-1185">Reference proteome</keyword>
<feature type="compositionally biased region" description="Polar residues" evidence="3">
    <location>
        <begin position="90"/>
        <end position="112"/>
    </location>
</feature>
<dbReference type="CDD" id="cd00067">
    <property type="entry name" value="GAL4"/>
    <property type="match status" value="1"/>
</dbReference>
<evidence type="ECO:0000313" key="5">
    <source>
        <dbReference type="EMBL" id="KAF2678780.1"/>
    </source>
</evidence>
<comment type="subcellular location">
    <subcellularLocation>
        <location evidence="1">Nucleus</location>
    </subcellularLocation>
</comment>
<dbReference type="OrthoDB" id="3014581at2759"/>
<accession>A0A6G1ILB3</accession>
<keyword evidence="2" id="KW-0539">Nucleus</keyword>
<evidence type="ECO:0000256" key="2">
    <source>
        <dbReference type="ARBA" id="ARBA00023242"/>
    </source>
</evidence>
<organism evidence="5 6">
    <name type="scientific">Lentithecium fluviatile CBS 122367</name>
    <dbReference type="NCBI Taxonomy" id="1168545"/>
    <lineage>
        <taxon>Eukaryota</taxon>
        <taxon>Fungi</taxon>
        <taxon>Dikarya</taxon>
        <taxon>Ascomycota</taxon>
        <taxon>Pezizomycotina</taxon>
        <taxon>Dothideomycetes</taxon>
        <taxon>Pleosporomycetidae</taxon>
        <taxon>Pleosporales</taxon>
        <taxon>Massarineae</taxon>
        <taxon>Lentitheciaceae</taxon>
        <taxon>Lentithecium</taxon>
    </lineage>
</organism>
<dbReference type="GO" id="GO:0000981">
    <property type="term" value="F:DNA-binding transcription factor activity, RNA polymerase II-specific"/>
    <property type="evidence" value="ECO:0007669"/>
    <property type="project" value="InterPro"/>
</dbReference>
<feature type="region of interest" description="Disordered" evidence="3">
    <location>
        <begin position="83"/>
        <end position="113"/>
    </location>
</feature>
<evidence type="ECO:0000256" key="1">
    <source>
        <dbReference type="ARBA" id="ARBA00004123"/>
    </source>
</evidence>
<dbReference type="PANTHER" id="PTHR31001:SF90">
    <property type="entry name" value="CENTROMERE DNA-BINDING PROTEIN COMPLEX CBF3 SUBUNIT B"/>
    <property type="match status" value="1"/>
</dbReference>
<dbReference type="InterPro" id="IPR036864">
    <property type="entry name" value="Zn2-C6_fun-type_DNA-bd_sf"/>
</dbReference>
<proteinExistence type="predicted"/>
<sequence>MPKEPPNRGPSSRQRPVSCSFCRTRKLRCSRDAPCTNCKSRGIECELETLSRLPNETDGPSKAELLDRVRALEELLENSKKGTPLRAYLQSPSQGDGDSATTKHVSDSNASTDVDRLESDVAWLSSIYDGSHRSPDDFPPDSVAFRICSVQHTIATSRSMSIDSSSPANTWPRKLFWLPQYSEAKILLDKFIQHVEHIHHVFYVPSLPTMLDRVYTGLSQQGHIKSGEMVLLFSIFASASRSWTTHDYCKRGLFSTSEEAHIHTEHWARVAQDLLDLARRTTHVSIEGVQATIVLLFVPYNLEAFWRRSRSIHNTGLLLARELGLHCIDLPSKAHLANTIQAEIGRRVWWHLVASDWAVSSRIDDIPRGFYQCHLRHMMTHKPLNVDDEDLVDGMCRVGRPISEPTTMSYSMFRIRVCEASRNLVDRTPVFALNGDGPSYDVVMDIDTEMQLILSDIPPFFSMSVAELMGTYGLDHLKAAGIARQGHIFRSLCHGQRCKLHLPYLGRGYKDPKYALSRAICVQSARLVIANQKDSVFSGLCESTRFKPLALIMAVFVSCIVLLMDLCQSKGSPHQERQREDITSAFRLLEDSRHDSKMAAKLITSMLQVLHKHRITPPNIPPSSRPPAADISLVRAPSNPLGSYAEAFSANALPTSDGLPRSTCVEASVGDLTGSGTFANDVDFSYFPDLAQSLDQGMDIDNFNWNDLFSDLESSFM</sequence>
<dbReference type="PROSITE" id="PS00463">
    <property type="entry name" value="ZN2_CY6_FUNGAL_1"/>
    <property type="match status" value="1"/>
</dbReference>
<dbReference type="AlphaFoldDB" id="A0A6G1ILB3"/>
<dbReference type="GO" id="GO:0008270">
    <property type="term" value="F:zinc ion binding"/>
    <property type="evidence" value="ECO:0007669"/>
    <property type="project" value="InterPro"/>
</dbReference>
<dbReference type="CDD" id="cd12148">
    <property type="entry name" value="fungal_TF_MHR"/>
    <property type="match status" value="1"/>
</dbReference>
<evidence type="ECO:0000256" key="3">
    <source>
        <dbReference type="SAM" id="MobiDB-lite"/>
    </source>
</evidence>
<dbReference type="EMBL" id="MU005609">
    <property type="protein sequence ID" value="KAF2678780.1"/>
    <property type="molecule type" value="Genomic_DNA"/>
</dbReference>
<dbReference type="Gene3D" id="4.10.240.10">
    <property type="entry name" value="Zn(2)-C6 fungal-type DNA-binding domain"/>
    <property type="match status" value="1"/>
</dbReference>
<dbReference type="Pfam" id="PF00172">
    <property type="entry name" value="Zn_clus"/>
    <property type="match status" value="1"/>
</dbReference>
<evidence type="ECO:0000313" key="6">
    <source>
        <dbReference type="Proteomes" id="UP000799291"/>
    </source>
</evidence>